<proteinExistence type="predicted"/>
<keyword evidence="8" id="KW-1185">Reference proteome</keyword>
<keyword evidence="4 7" id="KW-0378">Hydrolase</keyword>
<protein>
    <recommendedName>
        <fullName evidence="2">adenosylhomocysteine nucleosidase</fullName>
        <ecNumber evidence="2">3.2.2.9</ecNumber>
    </recommendedName>
</protein>
<comment type="caution">
    <text evidence="7">The sequence shown here is derived from an EMBL/GenBank/DDBJ whole genome shotgun (WGS) entry which is preliminary data.</text>
</comment>
<dbReference type="Proteomes" id="UP001267710">
    <property type="component" value="Unassembled WGS sequence"/>
</dbReference>
<dbReference type="InterPro" id="IPR010049">
    <property type="entry name" value="MTA_SAH_Nsdase"/>
</dbReference>
<keyword evidence="3" id="KW-0028">Amino-acid biosynthesis</keyword>
<name>A0ABU1I9P7_9BURK</name>
<evidence type="ECO:0000256" key="4">
    <source>
        <dbReference type="ARBA" id="ARBA00022801"/>
    </source>
</evidence>
<dbReference type="Gene3D" id="3.40.50.1580">
    <property type="entry name" value="Nucleoside phosphorylase domain"/>
    <property type="match status" value="1"/>
</dbReference>
<dbReference type="InterPro" id="IPR035994">
    <property type="entry name" value="Nucleoside_phosphorylase_sf"/>
</dbReference>
<dbReference type="Pfam" id="PF01048">
    <property type="entry name" value="PNP_UDP_1"/>
    <property type="match status" value="1"/>
</dbReference>
<evidence type="ECO:0000256" key="2">
    <source>
        <dbReference type="ARBA" id="ARBA00011974"/>
    </source>
</evidence>
<dbReference type="InterPro" id="IPR000845">
    <property type="entry name" value="Nucleoside_phosphorylase_d"/>
</dbReference>
<organism evidence="7 8">
    <name type="scientific">Paracidovorax wautersii</name>
    <dbReference type="NCBI Taxonomy" id="1177982"/>
    <lineage>
        <taxon>Bacteria</taxon>
        <taxon>Pseudomonadati</taxon>
        <taxon>Pseudomonadota</taxon>
        <taxon>Betaproteobacteria</taxon>
        <taxon>Burkholderiales</taxon>
        <taxon>Comamonadaceae</taxon>
        <taxon>Paracidovorax</taxon>
    </lineage>
</organism>
<dbReference type="EC" id="3.2.2.9" evidence="2"/>
<evidence type="ECO:0000256" key="1">
    <source>
        <dbReference type="ARBA" id="ARBA00004945"/>
    </source>
</evidence>
<keyword evidence="7" id="KW-0326">Glycosidase</keyword>
<dbReference type="PANTHER" id="PTHR46832:SF1">
    <property type="entry name" value="5'-METHYLTHIOADENOSINE_S-ADENOSYLHOMOCYSTEINE NUCLEOSIDASE"/>
    <property type="match status" value="1"/>
</dbReference>
<gene>
    <name evidence="7" type="ORF">QE399_001626</name>
</gene>
<reference evidence="7 8" key="1">
    <citation type="submission" date="2023-08" db="EMBL/GenBank/DDBJ databases">
        <title>Functional and genomic diversity of the sorghum phyllosphere microbiome.</title>
        <authorList>
            <person name="Shade A."/>
        </authorList>
    </citation>
    <scope>NUCLEOTIDE SEQUENCE [LARGE SCALE GENOMIC DNA]</scope>
    <source>
        <strain evidence="7 8">SORGH_AS_0335</strain>
    </source>
</reference>
<feature type="domain" description="Nucleoside phosphorylase" evidence="6">
    <location>
        <begin position="3"/>
        <end position="248"/>
    </location>
</feature>
<keyword evidence="5" id="KW-0486">Methionine biosynthesis</keyword>
<comment type="pathway">
    <text evidence="1">Amino-acid biosynthesis; L-methionine biosynthesis via salvage pathway; S-methyl-5-thio-alpha-D-ribose 1-phosphate from S-methyl-5'-thioadenosine (hydrolase route): step 1/2.</text>
</comment>
<dbReference type="SUPFAM" id="SSF53167">
    <property type="entry name" value="Purine and uridine phosphorylases"/>
    <property type="match status" value="1"/>
</dbReference>
<sequence>MTTAILSALPEEQAGLVHALAHPQRITHAGRAFWRGELHGRSVVLALSGIGKVAAATTATALIERFGVARIVFTGVAGGVGDGVQVGDVVVAHDYLQHDMDASPLFPRWELPGYGRTRLACDAQVTDLLSRAVDSCLLDLGTGALAALGGAPAGAPRRHTGLVASGDWFVSTATGARALREALRAADHVVLAVEMEGAAVAQVCADYGIPFGAVRTVSDRADDAAHVDFTRFVETVAARYADHIVDRFMRML</sequence>
<dbReference type="RefSeq" id="WP_309827846.1">
    <property type="nucleotide sequence ID" value="NZ_JAVIZX010000001.1"/>
</dbReference>
<dbReference type="GO" id="GO:0008782">
    <property type="term" value="F:adenosylhomocysteine nucleosidase activity"/>
    <property type="evidence" value="ECO:0007669"/>
    <property type="project" value="UniProtKB-EC"/>
</dbReference>
<evidence type="ECO:0000256" key="3">
    <source>
        <dbReference type="ARBA" id="ARBA00022605"/>
    </source>
</evidence>
<dbReference type="CDD" id="cd09008">
    <property type="entry name" value="MTAN"/>
    <property type="match status" value="1"/>
</dbReference>
<evidence type="ECO:0000259" key="6">
    <source>
        <dbReference type="Pfam" id="PF01048"/>
    </source>
</evidence>
<evidence type="ECO:0000313" key="8">
    <source>
        <dbReference type="Proteomes" id="UP001267710"/>
    </source>
</evidence>
<accession>A0ABU1I9P7</accession>
<dbReference type="EMBL" id="JAVIZX010000001">
    <property type="protein sequence ID" value="MDR6213937.1"/>
    <property type="molecule type" value="Genomic_DNA"/>
</dbReference>
<dbReference type="NCBIfam" id="NF004079">
    <property type="entry name" value="PRK05584.1"/>
    <property type="match status" value="1"/>
</dbReference>
<evidence type="ECO:0000256" key="5">
    <source>
        <dbReference type="ARBA" id="ARBA00023167"/>
    </source>
</evidence>
<dbReference type="PANTHER" id="PTHR46832">
    <property type="entry name" value="5'-METHYLTHIOADENOSINE/S-ADENOSYLHOMOCYSTEINE NUCLEOSIDASE"/>
    <property type="match status" value="1"/>
</dbReference>
<dbReference type="NCBIfam" id="TIGR01704">
    <property type="entry name" value="MTA_SAH-Nsdase"/>
    <property type="match status" value="1"/>
</dbReference>
<evidence type="ECO:0000313" key="7">
    <source>
        <dbReference type="EMBL" id="MDR6213937.1"/>
    </source>
</evidence>